<reference evidence="2 3" key="1">
    <citation type="submission" date="2013-02" db="EMBL/GenBank/DDBJ databases">
        <title>Draft Genome Sequence of Streptomyces aurantiacus, Which Produces Setomimycin.</title>
        <authorList>
            <person name="Gruening B.A."/>
            <person name="Praeg A."/>
            <person name="Erxleben A."/>
            <person name="Guenther S."/>
            <person name="Mueller M."/>
        </authorList>
    </citation>
    <scope>NUCLEOTIDE SEQUENCE [LARGE SCALE GENOMIC DNA]</scope>
    <source>
        <strain evidence="2 3">JA 4570</strain>
    </source>
</reference>
<keyword evidence="3" id="KW-1185">Reference proteome</keyword>
<gene>
    <name evidence="2" type="ORF">STRAU_4680</name>
</gene>
<dbReference type="InterPro" id="IPR007138">
    <property type="entry name" value="ABM_dom"/>
</dbReference>
<dbReference type="EMBL" id="AOPZ01000242">
    <property type="protein sequence ID" value="EPH42277.1"/>
    <property type="molecule type" value="Genomic_DNA"/>
</dbReference>
<sequence length="117" mass="12907">MPQRRQGVITEKESPMTDQGVTFINVIEISADQVDEFIEQWRERVALMSTAPGFRDVRLHRALLPDARFQLVNIAHWDSAEACEAAGANPTVLASVSQAERIADASPGLYQVVAECP</sequence>
<dbReference type="Gene3D" id="3.30.70.100">
    <property type="match status" value="1"/>
</dbReference>
<dbReference type="Pfam" id="PF03992">
    <property type="entry name" value="ABM"/>
    <property type="match status" value="1"/>
</dbReference>
<accession>S4ALF1</accession>
<dbReference type="PATRIC" id="fig|1286094.4.peg.4629"/>
<feature type="domain" description="ABM" evidence="1">
    <location>
        <begin position="22"/>
        <end position="94"/>
    </location>
</feature>
<organism evidence="2 3">
    <name type="scientific">Streptomyces aurantiacus JA 4570</name>
    <dbReference type="NCBI Taxonomy" id="1286094"/>
    <lineage>
        <taxon>Bacteria</taxon>
        <taxon>Bacillati</taxon>
        <taxon>Actinomycetota</taxon>
        <taxon>Actinomycetes</taxon>
        <taxon>Kitasatosporales</taxon>
        <taxon>Streptomycetaceae</taxon>
        <taxon>Streptomyces</taxon>
        <taxon>Streptomyces aurantiacus group</taxon>
    </lineage>
</organism>
<dbReference type="AlphaFoldDB" id="S4ALF1"/>
<dbReference type="SUPFAM" id="SSF54909">
    <property type="entry name" value="Dimeric alpha+beta barrel"/>
    <property type="match status" value="1"/>
</dbReference>
<evidence type="ECO:0000259" key="1">
    <source>
        <dbReference type="Pfam" id="PF03992"/>
    </source>
</evidence>
<evidence type="ECO:0000313" key="2">
    <source>
        <dbReference type="EMBL" id="EPH42277.1"/>
    </source>
</evidence>
<name>S4ALF1_9ACTN</name>
<evidence type="ECO:0000313" key="3">
    <source>
        <dbReference type="Proteomes" id="UP000014629"/>
    </source>
</evidence>
<comment type="caution">
    <text evidence="2">The sequence shown here is derived from an EMBL/GenBank/DDBJ whole genome shotgun (WGS) entry which is preliminary data.</text>
</comment>
<proteinExistence type="predicted"/>
<dbReference type="Proteomes" id="UP000014629">
    <property type="component" value="Unassembled WGS sequence"/>
</dbReference>
<protein>
    <recommendedName>
        <fullName evidence="1">ABM domain-containing protein</fullName>
    </recommendedName>
</protein>
<dbReference type="InterPro" id="IPR011008">
    <property type="entry name" value="Dimeric_a/b-barrel"/>
</dbReference>